<dbReference type="GO" id="GO:0030170">
    <property type="term" value="F:pyridoxal phosphate binding"/>
    <property type="evidence" value="ECO:0007669"/>
    <property type="project" value="TreeGrafter"/>
</dbReference>
<evidence type="ECO:0000256" key="3">
    <source>
        <dbReference type="RuleBase" id="RU004508"/>
    </source>
</evidence>
<keyword evidence="4" id="KW-0032">Aminotransferase</keyword>
<dbReference type="GO" id="GO:0008483">
    <property type="term" value="F:transaminase activity"/>
    <property type="evidence" value="ECO:0007669"/>
    <property type="project" value="UniProtKB-KW"/>
</dbReference>
<keyword evidence="5" id="KW-1185">Reference proteome</keyword>
<gene>
    <name evidence="4" type="ORF">D7S86_25025</name>
</gene>
<dbReference type="Proteomes" id="UP000270342">
    <property type="component" value="Unassembled WGS sequence"/>
</dbReference>
<dbReference type="InterPro" id="IPR015422">
    <property type="entry name" value="PyrdxlP-dep_Trfase_small"/>
</dbReference>
<evidence type="ECO:0000256" key="1">
    <source>
        <dbReference type="ARBA" id="ARBA00022898"/>
    </source>
</evidence>
<comment type="caution">
    <text evidence="4">The sequence shown here is derived from an EMBL/GenBank/DDBJ whole genome shotgun (WGS) entry which is preliminary data.</text>
</comment>
<dbReference type="InterPro" id="IPR015421">
    <property type="entry name" value="PyrdxlP-dep_Trfase_major"/>
</dbReference>
<sequence>MADSRRDGCVGRPGRLAYADRSHAGFVLFGALSLRRGSETLMSFDSAIRSRGPSDPSSVAAIAEKAGPDDWAVLGGPPAFARALATGQLANRDPQAFFAMMAKAFERRRLSNQGPLVSELEDRLAQWHGAQHCVAFANACFALILSIRALARPSGREVIMPAFTFRGLPHVIRWAGLEPRYCDVDPHTQTLCPRELARMIGPDTAAVLAVDNVNALCDIDALEATTREHDVPLIIDAVYGVGGRYGTDLVGSRATACVFSLHATKLINGFEGGYLTTNHAALADALRSQRTFGYDNSGAPTQLGMNAKLNEIHAALALSNLPHAESIMADNRARFVAYQRAFKDIPFVTFADYDANVKNFCLALMRVEPSCPFSRAQLIDVLRAENALVRPYYSPPLYALEVEAPGSERTALPVTEEVSRVWIQMPCGDGVTHADIVRLAALFRALFRDAPAMLERLRSRAC</sequence>
<dbReference type="Gene3D" id="3.90.1150.10">
    <property type="entry name" value="Aspartate Aminotransferase, domain 1"/>
    <property type="match status" value="1"/>
</dbReference>
<organism evidence="4 5">
    <name type="scientific">Pararobbsia silviterrae</name>
    <dbReference type="NCBI Taxonomy" id="1792498"/>
    <lineage>
        <taxon>Bacteria</taxon>
        <taxon>Pseudomonadati</taxon>
        <taxon>Pseudomonadota</taxon>
        <taxon>Betaproteobacteria</taxon>
        <taxon>Burkholderiales</taxon>
        <taxon>Burkholderiaceae</taxon>
        <taxon>Pararobbsia</taxon>
    </lineage>
</organism>
<dbReference type="AlphaFoldDB" id="A0A494XCE1"/>
<evidence type="ECO:0000313" key="4">
    <source>
        <dbReference type="EMBL" id="RKP46186.1"/>
    </source>
</evidence>
<reference evidence="4 5" key="1">
    <citation type="submission" date="2018-10" db="EMBL/GenBank/DDBJ databases">
        <title>Robbsia sp. DHC34, isolated from soil.</title>
        <authorList>
            <person name="Gao Z.-H."/>
            <person name="Qiu L.-H."/>
        </authorList>
    </citation>
    <scope>NUCLEOTIDE SEQUENCE [LARGE SCALE GENOMIC DNA]</scope>
    <source>
        <strain evidence="4 5">DHC34</strain>
    </source>
</reference>
<keyword evidence="1 3" id="KW-0663">Pyridoxal phosphate</keyword>
<dbReference type="EMBL" id="RBZU01000015">
    <property type="protein sequence ID" value="RKP46186.1"/>
    <property type="molecule type" value="Genomic_DNA"/>
</dbReference>
<dbReference type="PANTHER" id="PTHR30244:SF9">
    <property type="entry name" value="PROTEIN RV3402C"/>
    <property type="match status" value="1"/>
</dbReference>
<protein>
    <submittedName>
        <fullName evidence="4">Aminotransferase class I/II-fold pyridoxal phosphate-dependent enzyme</fullName>
    </submittedName>
</protein>
<dbReference type="GO" id="GO:0000271">
    <property type="term" value="P:polysaccharide biosynthetic process"/>
    <property type="evidence" value="ECO:0007669"/>
    <property type="project" value="TreeGrafter"/>
</dbReference>
<dbReference type="Pfam" id="PF01041">
    <property type="entry name" value="DegT_DnrJ_EryC1"/>
    <property type="match status" value="1"/>
</dbReference>
<dbReference type="InterPro" id="IPR000653">
    <property type="entry name" value="DegT/StrS_aminotransferase"/>
</dbReference>
<comment type="similarity">
    <text evidence="2 3">Belongs to the DegT/DnrJ/EryC1 family.</text>
</comment>
<proteinExistence type="inferred from homology"/>
<name>A0A494XCE1_9BURK</name>
<dbReference type="Gene3D" id="3.40.640.10">
    <property type="entry name" value="Type I PLP-dependent aspartate aminotransferase-like (Major domain)"/>
    <property type="match status" value="1"/>
</dbReference>
<evidence type="ECO:0000313" key="5">
    <source>
        <dbReference type="Proteomes" id="UP000270342"/>
    </source>
</evidence>
<evidence type="ECO:0000256" key="2">
    <source>
        <dbReference type="ARBA" id="ARBA00037999"/>
    </source>
</evidence>
<keyword evidence="4" id="KW-0808">Transferase</keyword>
<dbReference type="PANTHER" id="PTHR30244">
    <property type="entry name" value="TRANSAMINASE"/>
    <property type="match status" value="1"/>
</dbReference>
<dbReference type="InterPro" id="IPR015424">
    <property type="entry name" value="PyrdxlP-dep_Trfase"/>
</dbReference>
<accession>A0A494XCE1</accession>
<dbReference type="SUPFAM" id="SSF53383">
    <property type="entry name" value="PLP-dependent transferases"/>
    <property type="match status" value="1"/>
</dbReference>